<evidence type="ECO:0000259" key="1">
    <source>
        <dbReference type="PROSITE" id="PS51707"/>
    </source>
</evidence>
<dbReference type="PROSITE" id="PS51708">
    <property type="entry name" value="CHAD"/>
    <property type="match status" value="1"/>
</dbReference>
<reference evidence="3 4" key="1">
    <citation type="submission" date="2021-03" db="EMBL/GenBank/DDBJ databases">
        <title>Tianweitania aestuarii sp. nov., isolated from a tidal flat.</title>
        <authorList>
            <person name="Park S."/>
            <person name="Yoon J.-H."/>
        </authorList>
    </citation>
    <scope>NUCLEOTIDE SEQUENCE [LARGE SCALE GENOMIC DNA]</scope>
    <source>
        <strain evidence="3 4">BSSL-BM11</strain>
    </source>
</reference>
<evidence type="ECO:0000313" key="3">
    <source>
        <dbReference type="EMBL" id="MBS9722625.1"/>
    </source>
</evidence>
<gene>
    <name evidence="3" type="ORF">JYU29_18170</name>
</gene>
<keyword evidence="4" id="KW-1185">Reference proteome</keyword>
<evidence type="ECO:0000313" key="4">
    <source>
        <dbReference type="Proteomes" id="UP001297272"/>
    </source>
</evidence>
<dbReference type="SMART" id="SM01118">
    <property type="entry name" value="CYTH"/>
    <property type="match status" value="1"/>
</dbReference>
<dbReference type="SUPFAM" id="SSF55154">
    <property type="entry name" value="CYTH-like phosphatases"/>
    <property type="match status" value="1"/>
</dbReference>
<dbReference type="Pfam" id="PF01928">
    <property type="entry name" value="CYTH"/>
    <property type="match status" value="1"/>
</dbReference>
<dbReference type="Pfam" id="PF05235">
    <property type="entry name" value="CHAD"/>
    <property type="match status" value="1"/>
</dbReference>
<dbReference type="InterPro" id="IPR039013">
    <property type="entry name" value="YgiF"/>
</dbReference>
<dbReference type="EMBL" id="JAFMNX010000006">
    <property type="protein sequence ID" value="MBS9722625.1"/>
    <property type="molecule type" value="Genomic_DNA"/>
</dbReference>
<dbReference type="InterPro" id="IPR007899">
    <property type="entry name" value="CHAD_dom"/>
</dbReference>
<dbReference type="CDD" id="cd07756">
    <property type="entry name" value="CYTH-like_Pase_CHAD"/>
    <property type="match status" value="1"/>
</dbReference>
<dbReference type="Proteomes" id="UP001297272">
    <property type="component" value="Unassembled WGS sequence"/>
</dbReference>
<dbReference type="InterPro" id="IPR038186">
    <property type="entry name" value="CHAD_dom_sf"/>
</dbReference>
<dbReference type="InterPro" id="IPR033469">
    <property type="entry name" value="CYTH-like_dom_sf"/>
</dbReference>
<dbReference type="Gene3D" id="2.40.320.10">
    <property type="entry name" value="Hypothetical Protein Pfu-838710-001"/>
    <property type="match status" value="1"/>
</dbReference>
<proteinExistence type="predicted"/>
<feature type="domain" description="CHAD" evidence="2">
    <location>
        <begin position="225"/>
        <end position="500"/>
    </location>
</feature>
<dbReference type="InterPro" id="IPR023577">
    <property type="entry name" value="CYTH_domain"/>
</dbReference>
<dbReference type="PROSITE" id="PS51707">
    <property type="entry name" value="CYTH"/>
    <property type="match status" value="1"/>
</dbReference>
<dbReference type="Gene3D" id="1.40.20.10">
    <property type="entry name" value="CHAD domain"/>
    <property type="match status" value="1"/>
</dbReference>
<evidence type="ECO:0000259" key="2">
    <source>
        <dbReference type="PROSITE" id="PS51708"/>
    </source>
</evidence>
<dbReference type="PANTHER" id="PTHR39569">
    <property type="entry name" value="INORGANIC TRIPHOSPHATASE"/>
    <property type="match status" value="1"/>
</dbReference>
<accession>A0ABS5RZZ0</accession>
<name>A0ABS5RZZ0_9HYPH</name>
<organism evidence="3 4">
    <name type="scientific">Tianweitania aestuarii</name>
    <dbReference type="NCBI Taxonomy" id="2814886"/>
    <lineage>
        <taxon>Bacteria</taxon>
        <taxon>Pseudomonadati</taxon>
        <taxon>Pseudomonadota</taxon>
        <taxon>Alphaproteobacteria</taxon>
        <taxon>Hyphomicrobiales</taxon>
        <taxon>Phyllobacteriaceae</taxon>
        <taxon>Tianweitania</taxon>
    </lineage>
</organism>
<sequence length="500" mass="56351">MARHTYGLRREQDAGPQMEVELKLQIATDAVETLASSSLLGGEAETLQLDATYFDTPDQQLRKNGFSLRIRRENDRLTQTLKGTSRSAAGLFARPEWEQDVDDMTLVIDETTPLQMLLGDSVRDLAPAFRVQVERRAWMLADGDDVVECVLDLGDVVATDRRSPICELELEVKGGSLAYLFRLARQLDEITPVRLSVTTKSERGYLCLEAQPESFKAAPTELVPSMTAQAAFQTIISACLKQFRLNETRLLDTRSPLALHQARVALRRLRAAFTIFKPLYADEQAKTIRRDLKWLAALLGEGRDLDVLVKRNEAEALHEPLHAARKEAYDRILAALEGKRVRMLMLDVVEWAAMGAWLSDETTRTERNRLAPLYAAKRLRKFRKKVKKGGKDLERLDETARHDVRKVAKKLRYASEFFVGLFPDKREQRRHASFVAALEKLQDELGSLNDIAAAPAVIEKLGLSDNPDAQALMGRGKTKKRLATAAEAHGTFVDAKRFWD</sequence>
<dbReference type="PANTHER" id="PTHR39569:SF1">
    <property type="entry name" value="INORGANIC TRIPHOSPHATASE"/>
    <property type="match status" value="1"/>
</dbReference>
<protein>
    <submittedName>
        <fullName evidence="3">Inorganic triphosphatase</fullName>
    </submittedName>
</protein>
<comment type="caution">
    <text evidence="3">The sequence shown here is derived from an EMBL/GenBank/DDBJ whole genome shotgun (WGS) entry which is preliminary data.</text>
</comment>
<dbReference type="RefSeq" id="WP_213986269.1">
    <property type="nucleotide sequence ID" value="NZ_JAFMNX010000006.1"/>
</dbReference>
<feature type="domain" description="CYTH" evidence="1">
    <location>
        <begin position="17"/>
        <end position="211"/>
    </location>
</feature>
<dbReference type="SMART" id="SM00880">
    <property type="entry name" value="CHAD"/>
    <property type="match status" value="1"/>
</dbReference>